<dbReference type="EMBL" id="MUBK01000004">
    <property type="protein sequence ID" value="OTA21158.1"/>
    <property type="molecule type" value="Genomic_DNA"/>
</dbReference>
<reference evidence="1 2" key="1">
    <citation type="submission" date="2017-01" db="EMBL/GenBank/DDBJ databases">
        <title>Deconstructing symbiosis and pathogenesis requirements using a combined genomic-metabolomic approach.</title>
        <authorList>
            <person name="Tobias N.J."/>
            <person name="Wolff H."/>
            <person name="Djahanschiri B."/>
            <person name="Ebersberger I."/>
            <person name="Bode H.B."/>
        </authorList>
    </citation>
    <scope>NUCLEOTIDE SEQUENCE [LARGE SCALE GENOMIC DNA]</scope>
    <source>
        <strain evidence="1 2">DSM 4764</strain>
    </source>
</reference>
<keyword evidence="2" id="KW-1185">Reference proteome</keyword>
<dbReference type="RefSeq" id="WP_244182401.1">
    <property type="nucleotide sequence ID" value="NZ_CAWNHF010000145.1"/>
</dbReference>
<organism evidence="1 2">
    <name type="scientific">Xenorhabdus beddingii</name>
    <dbReference type="NCBI Taxonomy" id="40578"/>
    <lineage>
        <taxon>Bacteria</taxon>
        <taxon>Pseudomonadati</taxon>
        <taxon>Pseudomonadota</taxon>
        <taxon>Gammaproteobacteria</taxon>
        <taxon>Enterobacterales</taxon>
        <taxon>Morganellaceae</taxon>
        <taxon>Xenorhabdus</taxon>
    </lineage>
</organism>
<comment type="caution">
    <text evidence="1">The sequence shown here is derived from an EMBL/GenBank/DDBJ whole genome shotgun (WGS) entry which is preliminary data.</text>
</comment>
<evidence type="ECO:0000313" key="1">
    <source>
        <dbReference type="EMBL" id="OTA21158.1"/>
    </source>
</evidence>
<proteinExistence type="predicted"/>
<protein>
    <submittedName>
        <fullName evidence="1">Uncharacterized protein</fullName>
    </submittedName>
</protein>
<evidence type="ECO:0000313" key="2">
    <source>
        <dbReference type="Proteomes" id="UP000194204"/>
    </source>
</evidence>
<accession>A0A1Y2STA9</accession>
<dbReference type="Proteomes" id="UP000194204">
    <property type="component" value="Unassembled WGS sequence"/>
</dbReference>
<gene>
    <name evidence="1" type="ORF">Xbed_00809</name>
</gene>
<name>A0A1Y2STA9_9GAMM</name>
<dbReference type="AlphaFoldDB" id="A0A1Y2STA9"/>
<sequence length="108" mass="13294">MINRDFEHLNVLLDNFFSSDEICNRFHLIEQGNITGWEIWLQVEFSYMLSQTEHEWWREFAFKYDNRKIKGKKYLRPDFLLRKKGWALDTYMIVEFKQHANPKSCIKK</sequence>